<dbReference type="GO" id="GO:0004674">
    <property type="term" value="F:protein serine/threonine kinase activity"/>
    <property type="evidence" value="ECO:0007669"/>
    <property type="project" value="UniProtKB-KW"/>
</dbReference>
<sequence>MSTAIEEQPHPDSNVIDTTNVQHKVNKKTKREQVNQYELLQRLGSGAYGYVMLCRDVQNPTQFYAMKVMNKTQLAKKKGGGAASQSVLEDIKREIVIMKKLNHQNIVKLYEVIDDSAQDNLYLVMEYLPGGPCMKRDDPTLQEATCRSYMRDIVQGLEYCHDI</sequence>
<dbReference type="InterPro" id="IPR000719">
    <property type="entry name" value="Prot_kinase_dom"/>
</dbReference>
<dbReference type="Proteomes" id="UP000324800">
    <property type="component" value="Unassembled WGS sequence"/>
</dbReference>
<evidence type="ECO:0000256" key="4">
    <source>
        <dbReference type="ARBA" id="ARBA00022777"/>
    </source>
</evidence>
<dbReference type="InterPro" id="IPR011009">
    <property type="entry name" value="Kinase-like_dom_sf"/>
</dbReference>
<accession>A0A5J4UUD9</accession>
<dbReference type="InterPro" id="IPR017441">
    <property type="entry name" value="Protein_kinase_ATP_BS"/>
</dbReference>
<evidence type="ECO:0000313" key="10">
    <source>
        <dbReference type="Proteomes" id="UP000324800"/>
    </source>
</evidence>
<dbReference type="GO" id="GO:0007165">
    <property type="term" value="P:signal transduction"/>
    <property type="evidence" value="ECO:0007669"/>
    <property type="project" value="TreeGrafter"/>
</dbReference>
<evidence type="ECO:0000256" key="3">
    <source>
        <dbReference type="ARBA" id="ARBA00022741"/>
    </source>
</evidence>
<proteinExistence type="predicted"/>
<dbReference type="SMART" id="SM00220">
    <property type="entry name" value="S_TKc"/>
    <property type="match status" value="1"/>
</dbReference>
<dbReference type="PANTHER" id="PTHR43895">
    <property type="entry name" value="CALCIUM/CALMODULIN-DEPENDENT PROTEIN KINASE KINASE-RELATED"/>
    <property type="match status" value="1"/>
</dbReference>
<evidence type="ECO:0000256" key="6">
    <source>
        <dbReference type="PROSITE-ProRule" id="PRU10141"/>
    </source>
</evidence>
<keyword evidence="1" id="KW-0723">Serine/threonine-protein kinase</keyword>
<reference evidence="9 10" key="1">
    <citation type="submission" date="2019-03" db="EMBL/GenBank/DDBJ databases">
        <title>Single cell metagenomics reveals metabolic interactions within the superorganism composed of flagellate Streblomastix strix and complex community of Bacteroidetes bacteria on its surface.</title>
        <authorList>
            <person name="Treitli S.C."/>
            <person name="Kolisko M."/>
            <person name="Husnik F."/>
            <person name="Keeling P."/>
            <person name="Hampl V."/>
        </authorList>
    </citation>
    <scope>NUCLEOTIDE SEQUENCE [LARGE SCALE GENOMIC DNA]</scope>
    <source>
        <strain evidence="9">ST1C</strain>
    </source>
</reference>
<name>A0A5J4UUD9_9EUKA</name>
<keyword evidence="5 6" id="KW-0067">ATP-binding</keyword>
<comment type="caution">
    <text evidence="9">The sequence shown here is derived from an EMBL/GenBank/DDBJ whole genome shotgun (WGS) entry which is preliminary data.</text>
</comment>
<dbReference type="SUPFAM" id="SSF56112">
    <property type="entry name" value="Protein kinase-like (PK-like)"/>
    <property type="match status" value="1"/>
</dbReference>
<keyword evidence="4 9" id="KW-0418">Kinase</keyword>
<feature type="region of interest" description="Disordered" evidence="7">
    <location>
        <begin position="1"/>
        <end position="28"/>
    </location>
</feature>
<dbReference type="Pfam" id="PF00069">
    <property type="entry name" value="Pkinase"/>
    <property type="match status" value="1"/>
</dbReference>
<dbReference type="AlphaFoldDB" id="A0A5J4UUD9"/>
<dbReference type="GO" id="GO:0005524">
    <property type="term" value="F:ATP binding"/>
    <property type="evidence" value="ECO:0007669"/>
    <property type="project" value="UniProtKB-UniRule"/>
</dbReference>
<evidence type="ECO:0000256" key="5">
    <source>
        <dbReference type="ARBA" id="ARBA00022840"/>
    </source>
</evidence>
<keyword evidence="3 6" id="KW-0547">Nucleotide-binding</keyword>
<feature type="binding site" evidence="6">
    <location>
        <position position="67"/>
    </location>
    <ligand>
        <name>ATP</name>
        <dbReference type="ChEBI" id="CHEBI:30616"/>
    </ligand>
</feature>
<dbReference type="FunFam" id="3.30.200.20:FF:000042">
    <property type="entry name" value="Aurora kinase A"/>
    <property type="match status" value="1"/>
</dbReference>
<evidence type="ECO:0000256" key="1">
    <source>
        <dbReference type="ARBA" id="ARBA00022527"/>
    </source>
</evidence>
<evidence type="ECO:0000256" key="7">
    <source>
        <dbReference type="SAM" id="MobiDB-lite"/>
    </source>
</evidence>
<protein>
    <submittedName>
        <fullName evidence="9">Putative Serine Threonine protein kinase</fullName>
    </submittedName>
</protein>
<dbReference type="PROSITE" id="PS00107">
    <property type="entry name" value="PROTEIN_KINASE_ATP"/>
    <property type="match status" value="1"/>
</dbReference>
<dbReference type="Gene3D" id="1.10.510.10">
    <property type="entry name" value="Transferase(Phosphotransferase) domain 1"/>
    <property type="match status" value="1"/>
</dbReference>
<evidence type="ECO:0000259" key="8">
    <source>
        <dbReference type="PROSITE" id="PS50011"/>
    </source>
</evidence>
<evidence type="ECO:0000256" key="2">
    <source>
        <dbReference type="ARBA" id="ARBA00022679"/>
    </source>
</evidence>
<dbReference type="PROSITE" id="PS50011">
    <property type="entry name" value="PROTEIN_KINASE_DOM"/>
    <property type="match status" value="1"/>
</dbReference>
<keyword evidence="2" id="KW-0808">Transferase</keyword>
<gene>
    <name evidence="9" type="ORF">EZS28_030465</name>
</gene>
<dbReference type="EMBL" id="SNRW01012298">
    <property type="protein sequence ID" value="KAA6374007.1"/>
    <property type="molecule type" value="Genomic_DNA"/>
</dbReference>
<evidence type="ECO:0000313" key="9">
    <source>
        <dbReference type="EMBL" id="KAA6374007.1"/>
    </source>
</evidence>
<feature type="domain" description="Protein kinase" evidence="8">
    <location>
        <begin position="37"/>
        <end position="163"/>
    </location>
</feature>
<dbReference type="PANTHER" id="PTHR43895:SF150">
    <property type="entry name" value="SERINE_THREONINE-PROTEIN KINASE STK11"/>
    <property type="match status" value="1"/>
</dbReference>
<dbReference type="OrthoDB" id="68483at2759"/>
<organism evidence="9 10">
    <name type="scientific">Streblomastix strix</name>
    <dbReference type="NCBI Taxonomy" id="222440"/>
    <lineage>
        <taxon>Eukaryota</taxon>
        <taxon>Metamonada</taxon>
        <taxon>Preaxostyla</taxon>
        <taxon>Oxymonadida</taxon>
        <taxon>Streblomastigidae</taxon>
        <taxon>Streblomastix</taxon>
    </lineage>
</organism>